<dbReference type="Proteomes" id="UP001154322">
    <property type="component" value="Unassembled WGS sequence"/>
</dbReference>
<evidence type="ECO:0000313" key="2">
    <source>
        <dbReference type="EMBL" id="CAH8249009.1"/>
    </source>
</evidence>
<dbReference type="InterPro" id="IPR013324">
    <property type="entry name" value="RNA_pol_sigma_r3/r4-like"/>
</dbReference>
<comment type="caution">
    <text evidence="2">The sequence shown here is derived from an EMBL/GenBank/DDBJ whole genome shotgun (WGS) entry which is preliminary data.</text>
</comment>
<protein>
    <submittedName>
        <fullName evidence="2">DUF1492 domain-containing protein</fullName>
    </submittedName>
</protein>
<accession>A0ABM9GA83</accession>
<proteinExistence type="predicted"/>
<gene>
    <name evidence="1" type="ORF">WJ0W_002353</name>
    <name evidence="2" type="ORF">WJ0W_006196</name>
</gene>
<reference evidence="2" key="1">
    <citation type="submission" date="2022-06" db="EMBL/GenBank/DDBJ databases">
        <authorList>
            <person name="Dietemann V."/>
            <person name="Ory F."/>
            <person name="Dainat B."/>
            <person name="Oberhansli S."/>
        </authorList>
    </citation>
    <scope>NUCLEOTIDE SEQUENCE</scope>
    <source>
        <strain evidence="2">Ena-SAMPLE-TAB-26-04-2022-14:26:32:270-5432</strain>
    </source>
</reference>
<name>A0ABM9GA83_9BACL</name>
<evidence type="ECO:0000313" key="1">
    <source>
        <dbReference type="EMBL" id="CAH8245123.1"/>
    </source>
</evidence>
<dbReference type="EMBL" id="CALYLO010000014">
    <property type="protein sequence ID" value="CAH8249009.1"/>
    <property type="molecule type" value="Genomic_DNA"/>
</dbReference>
<dbReference type="SUPFAM" id="SSF88659">
    <property type="entry name" value="Sigma3 and sigma4 domains of RNA polymerase sigma factors"/>
    <property type="match status" value="1"/>
</dbReference>
<sequence>MTNLAKQETADQHALEQLLAYKRLLTRIKVLETYPVTGGILLRTIAGDDRLQELHKKLRGLPSYMYLTKHEQRIEQTAHAYLTRYPAGTQAQLNEVRQCVGNDVEDDKLLKELAGKIQKVIDARGGGQVDDFEGVLERISELQELEAQKQYFESTVETLGGKFGRILRLQYIEFKEPMDIADEMGISLPTLYKWRRQALAAYGKLISGLVPIKI</sequence>
<evidence type="ECO:0000313" key="3">
    <source>
        <dbReference type="Proteomes" id="UP001154322"/>
    </source>
</evidence>
<organism evidence="2 3">
    <name type="scientific">Paenibacillus melissococcoides</name>
    <dbReference type="NCBI Taxonomy" id="2912268"/>
    <lineage>
        <taxon>Bacteria</taxon>
        <taxon>Bacillati</taxon>
        <taxon>Bacillota</taxon>
        <taxon>Bacilli</taxon>
        <taxon>Bacillales</taxon>
        <taxon>Paenibacillaceae</taxon>
        <taxon>Paenibacillus</taxon>
    </lineage>
</organism>
<dbReference type="RefSeq" id="WP_213429983.1">
    <property type="nucleotide sequence ID" value="NZ_AP031286.1"/>
</dbReference>
<dbReference type="EMBL" id="CALYLO010000002">
    <property type="protein sequence ID" value="CAH8245123.1"/>
    <property type="molecule type" value="Genomic_DNA"/>
</dbReference>
<keyword evidence="3" id="KW-1185">Reference proteome</keyword>